<keyword evidence="2" id="KW-1133">Transmembrane helix</keyword>
<gene>
    <name evidence="3" type="ORF">g.50402</name>
</gene>
<feature type="transmembrane region" description="Helical" evidence="2">
    <location>
        <begin position="394"/>
        <end position="413"/>
    </location>
</feature>
<name>A0A1D1Z373_9ARAE</name>
<evidence type="ECO:0000313" key="3">
    <source>
        <dbReference type="EMBL" id="JAT61358.1"/>
    </source>
</evidence>
<feature type="compositionally biased region" description="Pro residues" evidence="1">
    <location>
        <begin position="144"/>
        <end position="154"/>
    </location>
</feature>
<dbReference type="AlphaFoldDB" id="A0A1D1Z373"/>
<feature type="compositionally biased region" description="Low complexity" evidence="1">
    <location>
        <begin position="1"/>
        <end position="14"/>
    </location>
</feature>
<feature type="compositionally biased region" description="Basic residues" evidence="1">
    <location>
        <begin position="49"/>
        <end position="76"/>
    </location>
</feature>
<organism evidence="3">
    <name type="scientific">Anthurium amnicola</name>
    <dbReference type="NCBI Taxonomy" id="1678845"/>
    <lineage>
        <taxon>Eukaryota</taxon>
        <taxon>Viridiplantae</taxon>
        <taxon>Streptophyta</taxon>
        <taxon>Embryophyta</taxon>
        <taxon>Tracheophyta</taxon>
        <taxon>Spermatophyta</taxon>
        <taxon>Magnoliopsida</taxon>
        <taxon>Liliopsida</taxon>
        <taxon>Araceae</taxon>
        <taxon>Pothoideae</taxon>
        <taxon>Potheae</taxon>
        <taxon>Anthurium</taxon>
    </lineage>
</organism>
<feature type="region of interest" description="Disordered" evidence="1">
    <location>
        <begin position="194"/>
        <end position="322"/>
    </location>
</feature>
<evidence type="ECO:0000256" key="2">
    <source>
        <dbReference type="SAM" id="Phobius"/>
    </source>
</evidence>
<feature type="compositionally biased region" description="Low complexity" evidence="1">
    <location>
        <begin position="214"/>
        <end position="228"/>
    </location>
</feature>
<protein>
    <submittedName>
        <fullName evidence="3">Uncharacterized protein</fullName>
    </submittedName>
</protein>
<feature type="compositionally biased region" description="Low complexity" evidence="1">
    <location>
        <begin position="77"/>
        <end position="86"/>
    </location>
</feature>
<keyword evidence="2" id="KW-0812">Transmembrane</keyword>
<feature type="region of interest" description="Disordered" evidence="1">
    <location>
        <begin position="1"/>
        <end position="163"/>
    </location>
</feature>
<accession>A0A1D1Z373</accession>
<reference evidence="3" key="1">
    <citation type="submission" date="2015-07" db="EMBL/GenBank/DDBJ databases">
        <title>Transcriptome Assembly of Anthurium amnicola.</title>
        <authorList>
            <person name="Suzuki J."/>
        </authorList>
    </citation>
    <scope>NUCLEOTIDE SEQUENCE</scope>
</reference>
<feature type="non-terminal residue" evidence="3">
    <location>
        <position position="1"/>
    </location>
</feature>
<feature type="compositionally biased region" description="Gly residues" evidence="1">
    <location>
        <begin position="291"/>
        <end position="303"/>
    </location>
</feature>
<proteinExistence type="predicted"/>
<keyword evidence="2" id="KW-0472">Membrane</keyword>
<evidence type="ECO:0000256" key="1">
    <source>
        <dbReference type="SAM" id="MobiDB-lite"/>
    </source>
</evidence>
<sequence>SSPLASASLPPLFLSRRRHGRAAPLHRTPVREAPGEIRPAGGAAPAPRRGPHRRQHPHHRPGQSRPLPHHPRHRPRLPFLWLLPGRQPRDIRGVDAEYSGDSPGLLPVAGRGEDGPLLRRPGQEDEAVHQLQRPQGDGAQLARLPPPPLPPPAGLRPRLALQSPSLQGGGQLVLQGGAEVGFLAAGGHLRELGPGGGLHGEGAGGAGATHGHKLLPALPGAGPHLRPPGAHRPQRPHHPPAGPAGPRPAGAQGRQLDQGGSPTQRPRRQHRRPAAGSEQRGVQERVAPGGREPGQGEDVGGVVPGPLQHCRHQPPREAHRDRHARRLPELHLRRVLPEVLEPQPGPRALPGAVQDPGLLNGADHLCFWLHITRTGTDPLRFELYTIQLSFNREFLHAAWCILLSLVINLLCVFGELKCCEFITATSTPPNAHRWKGDKQIVVLYKRNS</sequence>
<feature type="compositionally biased region" description="Gly residues" evidence="1">
    <location>
        <begin position="194"/>
        <end position="208"/>
    </location>
</feature>
<feature type="compositionally biased region" description="Basic and acidic residues" evidence="1">
    <location>
        <begin position="111"/>
        <end position="128"/>
    </location>
</feature>
<dbReference type="EMBL" id="GDJX01006578">
    <property type="protein sequence ID" value="JAT61358.1"/>
    <property type="molecule type" value="Transcribed_RNA"/>
</dbReference>
<feature type="compositionally biased region" description="Low complexity" evidence="1">
    <location>
        <begin position="38"/>
        <end position="47"/>
    </location>
</feature>